<dbReference type="InterPro" id="IPR001138">
    <property type="entry name" value="Zn2Cys6_DnaBD"/>
</dbReference>
<reference evidence="3 4" key="1">
    <citation type="journal article" date="2023" name="Elife">
        <title>Identification of key yeast species and microbe-microbe interactions impacting larval growth of Drosophila in the wild.</title>
        <authorList>
            <person name="Mure A."/>
            <person name="Sugiura Y."/>
            <person name="Maeda R."/>
            <person name="Honda K."/>
            <person name="Sakurai N."/>
            <person name="Takahashi Y."/>
            <person name="Watada M."/>
            <person name="Katoh T."/>
            <person name="Gotoh A."/>
            <person name="Gotoh Y."/>
            <person name="Taniguchi I."/>
            <person name="Nakamura K."/>
            <person name="Hayashi T."/>
            <person name="Katayama T."/>
            <person name="Uemura T."/>
            <person name="Hattori Y."/>
        </authorList>
    </citation>
    <scope>NUCLEOTIDE SEQUENCE [LARGE SCALE GENOMIC DNA]</scope>
    <source>
        <strain evidence="3 4">PK-24</strain>
    </source>
</reference>
<dbReference type="PANTHER" id="PTHR37534:SF7">
    <property type="entry name" value="TRANSCRIPTIONAL ACTIVATOR PROTEIN UGA3"/>
    <property type="match status" value="1"/>
</dbReference>
<proteinExistence type="predicted"/>
<dbReference type="GO" id="GO:0000976">
    <property type="term" value="F:transcription cis-regulatory region binding"/>
    <property type="evidence" value="ECO:0007669"/>
    <property type="project" value="TreeGrafter"/>
</dbReference>
<dbReference type="PROSITE" id="PS00463">
    <property type="entry name" value="ZN2_CY6_FUNGAL_1"/>
    <property type="match status" value="1"/>
</dbReference>
<dbReference type="GO" id="GO:0000981">
    <property type="term" value="F:DNA-binding transcription factor activity, RNA polymerase II-specific"/>
    <property type="evidence" value="ECO:0007669"/>
    <property type="project" value="InterPro"/>
</dbReference>
<feature type="domain" description="Zn(2)-C6 fungal-type" evidence="2">
    <location>
        <begin position="81"/>
        <end position="111"/>
    </location>
</feature>
<keyword evidence="4" id="KW-1185">Reference proteome</keyword>
<dbReference type="GO" id="GO:0005634">
    <property type="term" value="C:nucleus"/>
    <property type="evidence" value="ECO:0007669"/>
    <property type="project" value="TreeGrafter"/>
</dbReference>
<dbReference type="SMART" id="SM00066">
    <property type="entry name" value="GAL4"/>
    <property type="match status" value="1"/>
</dbReference>
<comment type="caution">
    <text evidence="3">The sequence shown here is derived from an EMBL/GenBank/DDBJ whole genome shotgun (WGS) entry which is preliminary data.</text>
</comment>
<dbReference type="Proteomes" id="UP001378960">
    <property type="component" value="Unassembled WGS sequence"/>
</dbReference>
<evidence type="ECO:0000313" key="4">
    <source>
        <dbReference type="Proteomes" id="UP001378960"/>
    </source>
</evidence>
<dbReference type="Pfam" id="PF00172">
    <property type="entry name" value="Zn_clus"/>
    <property type="match status" value="1"/>
</dbReference>
<dbReference type="GO" id="GO:0008270">
    <property type="term" value="F:zinc ion binding"/>
    <property type="evidence" value="ECO:0007669"/>
    <property type="project" value="InterPro"/>
</dbReference>
<dbReference type="PROSITE" id="PS50048">
    <property type="entry name" value="ZN2_CY6_FUNGAL_2"/>
    <property type="match status" value="1"/>
</dbReference>
<dbReference type="PANTHER" id="PTHR37534">
    <property type="entry name" value="TRANSCRIPTIONAL ACTIVATOR PROTEIN UGA3"/>
    <property type="match status" value="1"/>
</dbReference>
<dbReference type="AlphaFoldDB" id="A0AAV5RA74"/>
<protein>
    <recommendedName>
        <fullName evidence="2">Zn(2)-C6 fungal-type domain-containing protein</fullName>
    </recommendedName>
</protein>
<dbReference type="EMBL" id="BTGB01000009">
    <property type="protein sequence ID" value="GMM48389.1"/>
    <property type="molecule type" value="Genomic_DNA"/>
</dbReference>
<dbReference type="InterPro" id="IPR036864">
    <property type="entry name" value="Zn2-C6_fun-type_DNA-bd_sf"/>
</dbReference>
<dbReference type="Gene3D" id="4.10.240.10">
    <property type="entry name" value="Zn(2)-C6 fungal-type DNA-binding domain"/>
    <property type="match status" value="1"/>
</dbReference>
<evidence type="ECO:0000256" key="1">
    <source>
        <dbReference type="ARBA" id="ARBA00023242"/>
    </source>
</evidence>
<name>A0AAV5RA74_PICKL</name>
<organism evidence="3 4">
    <name type="scientific">Pichia kluyveri</name>
    <name type="common">Yeast</name>
    <dbReference type="NCBI Taxonomy" id="36015"/>
    <lineage>
        <taxon>Eukaryota</taxon>
        <taxon>Fungi</taxon>
        <taxon>Dikarya</taxon>
        <taxon>Ascomycota</taxon>
        <taxon>Saccharomycotina</taxon>
        <taxon>Pichiomycetes</taxon>
        <taxon>Pichiales</taxon>
        <taxon>Pichiaceae</taxon>
        <taxon>Pichia</taxon>
    </lineage>
</organism>
<gene>
    <name evidence="3" type="ORF">DAPK24_049870</name>
</gene>
<dbReference type="GO" id="GO:0045944">
    <property type="term" value="P:positive regulation of transcription by RNA polymerase II"/>
    <property type="evidence" value="ECO:0007669"/>
    <property type="project" value="TreeGrafter"/>
</dbReference>
<evidence type="ECO:0000259" key="2">
    <source>
        <dbReference type="PROSITE" id="PS50048"/>
    </source>
</evidence>
<accession>A0AAV5RA74</accession>
<evidence type="ECO:0000313" key="3">
    <source>
        <dbReference type="EMBL" id="GMM48389.1"/>
    </source>
</evidence>
<sequence>MNNNPENLSNTPPGNHVDYYYYSTNPPIYNPSVMYQPHFYELNHSPHIPTPSYLSNDSCYISSSDIKPIRKKAFSRRSKTGCLTCRSRRIKCDELKPICTHCKKSNKECVYAASTINSTNKTKRLSKSTRKLPKKAPVTVNHLISPSLSAASNSPTISIKSIDFFSRDENSSTPVSRSEQSNQEALKINNTLLPQQKDILHASKCLNIITPSLQYQQIEKDAPLQFNPHYYTQIYNQQPKSFRNNHSFNYTATEYTPNSQQFGSLNRNCFPMYPNTATHFNTMGKHFAEWLPAMTFQTPQYYQNCNTKEGIFCTDEMLPSNISFFDENSELNSHSHKYPHHGRAQM</sequence>
<dbReference type="CDD" id="cd00067">
    <property type="entry name" value="GAL4"/>
    <property type="match status" value="1"/>
</dbReference>
<dbReference type="SUPFAM" id="SSF57701">
    <property type="entry name" value="Zn2/Cys6 DNA-binding domain"/>
    <property type="match status" value="1"/>
</dbReference>
<keyword evidence="1" id="KW-0539">Nucleus</keyword>